<reference evidence="2" key="1">
    <citation type="journal article" date="2023" name="J. Hazard. Mater.">
        <title>Anaerobic biodegradation of pyrene and benzo[a]pyrene by a new sulfate-reducing Desulforamulus aquiferis strain DSA.</title>
        <authorList>
            <person name="Zhang Z."/>
            <person name="Sun J."/>
            <person name="Gong X."/>
            <person name="Wang C."/>
            <person name="Wang H."/>
        </authorList>
    </citation>
    <scope>NUCLEOTIDE SEQUENCE</scope>
    <source>
        <strain evidence="2">DSA</strain>
    </source>
</reference>
<feature type="coiled-coil region" evidence="1">
    <location>
        <begin position="41"/>
        <end position="78"/>
    </location>
</feature>
<reference evidence="2" key="2">
    <citation type="submission" date="2023-03" db="EMBL/GenBank/DDBJ databases">
        <authorList>
            <person name="Zhang Z."/>
        </authorList>
    </citation>
    <scope>NUCLEOTIDE SEQUENCE</scope>
    <source>
        <strain evidence="2">DSA</strain>
    </source>
</reference>
<evidence type="ECO:0000256" key="1">
    <source>
        <dbReference type="SAM" id="Coils"/>
    </source>
</evidence>
<name>A0AAW7ZFI1_9FIRM</name>
<organism evidence="2 3">
    <name type="scientific">Desulforamulus aquiferis</name>
    <dbReference type="NCBI Taxonomy" id="1397668"/>
    <lineage>
        <taxon>Bacteria</taxon>
        <taxon>Bacillati</taxon>
        <taxon>Bacillota</taxon>
        <taxon>Clostridia</taxon>
        <taxon>Eubacteriales</taxon>
        <taxon>Peptococcaceae</taxon>
        <taxon>Desulforamulus</taxon>
    </lineage>
</organism>
<keyword evidence="3" id="KW-1185">Reference proteome</keyword>
<accession>A0AAW7ZFI1</accession>
<comment type="caution">
    <text evidence="2">The sequence shown here is derived from an EMBL/GenBank/DDBJ whole genome shotgun (WGS) entry which is preliminary data.</text>
</comment>
<keyword evidence="1" id="KW-0175">Coiled coil</keyword>
<protein>
    <recommendedName>
        <fullName evidence="4">DUF1641 domain-containing protein</fullName>
    </recommendedName>
</protein>
<dbReference type="EMBL" id="JARPTC010000019">
    <property type="protein sequence ID" value="MDO7788079.1"/>
    <property type="molecule type" value="Genomic_DNA"/>
</dbReference>
<gene>
    <name evidence="2" type="ORF">P6N53_12675</name>
</gene>
<evidence type="ECO:0000313" key="3">
    <source>
        <dbReference type="Proteomes" id="UP001172911"/>
    </source>
</evidence>
<sequence>MAKKSSNRLASNLEQLVSRVENIYEQRGSELDQVSGVLGNMDKLVEIMAKVELQREAEEQLDRRLAKLNKLVEKLSIQEEVQSRDLSVEDTVRKVIKGVKVTGRIMDIVAGSLGVMLDSISTTVKSGEAQSSTRSANQTKEPVDLAAVLSPLGGLLQGLFGENNEVVKAKQDEKLEE</sequence>
<proteinExistence type="predicted"/>
<dbReference type="Proteomes" id="UP001172911">
    <property type="component" value="Unassembled WGS sequence"/>
</dbReference>
<evidence type="ECO:0000313" key="2">
    <source>
        <dbReference type="EMBL" id="MDO7788079.1"/>
    </source>
</evidence>
<dbReference type="AlphaFoldDB" id="A0AAW7ZFI1"/>
<dbReference type="RefSeq" id="WP_304543679.1">
    <property type="nucleotide sequence ID" value="NZ_JARPTC010000019.1"/>
</dbReference>
<evidence type="ECO:0008006" key="4">
    <source>
        <dbReference type="Google" id="ProtNLM"/>
    </source>
</evidence>